<dbReference type="Proteomes" id="UP000076584">
    <property type="component" value="Unassembled WGS sequence"/>
</dbReference>
<evidence type="ECO:0000256" key="2">
    <source>
        <dbReference type="ARBA" id="ARBA00004760"/>
    </source>
</evidence>
<comment type="caution">
    <text evidence="17">The sequence shown here is derived from an EMBL/GenBank/DDBJ whole genome shotgun (WGS) entry which is preliminary data.</text>
</comment>
<feature type="transmembrane region" description="Helical" evidence="16">
    <location>
        <begin position="481"/>
        <end position="499"/>
    </location>
</feature>
<evidence type="ECO:0000256" key="13">
    <source>
        <dbReference type="ARBA" id="ARBA00031543"/>
    </source>
</evidence>
<evidence type="ECO:0000256" key="7">
    <source>
        <dbReference type="ARBA" id="ARBA00022676"/>
    </source>
</evidence>
<dbReference type="GO" id="GO:0008120">
    <property type="term" value="F:ceramide glucosyltransferase activity"/>
    <property type="evidence" value="ECO:0007669"/>
    <property type="project" value="UniProtKB-EC"/>
</dbReference>
<evidence type="ECO:0000256" key="1">
    <source>
        <dbReference type="ARBA" id="ARBA00004141"/>
    </source>
</evidence>
<organism evidence="17 18">
    <name type="scientific">Colletotrichum incanum</name>
    <name type="common">Soybean anthracnose fungus</name>
    <dbReference type="NCBI Taxonomy" id="1573173"/>
    <lineage>
        <taxon>Eukaryota</taxon>
        <taxon>Fungi</taxon>
        <taxon>Dikarya</taxon>
        <taxon>Ascomycota</taxon>
        <taxon>Pezizomycotina</taxon>
        <taxon>Sordariomycetes</taxon>
        <taxon>Hypocreomycetidae</taxon>
        <taxon>Glomerellales</taxon>
        <taxon>Glomerellaceae</taxon>
        <taxon>Colletotrichum</taxon>
        <taxon>Colletotrichum spaethianum species complex</taxon>
    </lineage>
</organism>
<dbReference type="Pfam" id="PF13506">
    <property type="entry name" value="Glyco_transf_21"/>
    <property type="match status" value="1"/>
</dbReference>
<feature type="transmembrane region" description="Helical" evidence="16">
    <location>
        <begin position="436"/>
        <end position="461"/>
    </location>
</feature>
<dbReference type="PANTHER" id="PTHR12726">
    <property type="entry name" value="CERAMIDE GLUCOSYLTRANSFERASE"/>
    <property type="match status" value="1"/>
</dbReference>
<evidence type="ECO:0000313" key="17">
    <source>
        <dbReference type="EMBL" id="KZL87524.1"/>
    </source>
</evidence>
<feature type="compositionally biased region" description="Low complexity" evidence="15">
    <location>
        <begin position="280"/>
        <end position="290"/>
    </location>
</feature>
<evidence type="ECO:0000313" key="18">
    <source>
        <dbReference type="Proteomes" id="UP000076584"/>
    </source>
</evidence>
<name>A0A162PSN3_COLIC</name>
<accession>A0A162PSN3</accession>
<evidence type="ECO:0000256" key="3">
    <source>
        <dbReference type="ARBA" id="ARBA00004991"/>
    </source>
</evidence>
<dbReference type="GO" id="GO:0016020">
    <property type="term" value="C:membrane"/>
    <property type="evidence" value="ECO:0007669"/>
    <property type="project" value="UniProtKB-SubCell"/>
</dbReference>
<evidence type="ECO:0000256" key="16">
    <source>
        <dbReference type="SAM" id="Phobius"/>
    </source>
</evidence>
<dbReference type="AlphaFoldDB" id="A0A162PSN3"/>
<evidence type="ECO:0000256" key="4">
    <source>
        <dbReference type="ARBA" id="ARBA00006739"/>
    </source>
</evidence>
<dbReference type="SUPFAM" id="SSF53448">
    <property type="entry name" value="Nucleotide-diphospho-sugar transferases"/>
    <property type="match status" value="1"/>
</dbReference>
<comment type="similarity">
    <text evidence="4">Belongs to the glycosyltransferase 2 family.</text>
</comment>
<proteinExistence type="inferred from homology"/>
<dbReference type="STRING" id="1573173.A0A162PSN3"/>
<evidence type="ECO:0000256" key="5">
    <source>
        <dbReference type="ARBA" id="ARBA00012699"/>
    </source>
</evidence>
<keyword evidence="18" id="KW-1185">Reference proteome</keyword>
<dbReference type="InterPro" id="IPR029044">
    <property type="entry name" value="Nucleotide-diphossugar_trans"/>
</dbReference>
<dbReference type="EMBL" id="LFIW01000219">
    <property type="protein sequence ID" value="KZL87524.1"/>
    <property type="molecule type" value="Genomic_DNA"/>
</dbReference>
<dbReference type="InterPro" id="IPR025993">
    <property type="entry name" value="Ceramide_glucosylTrfase"/>
</dbReference>
<evidence type="ECO:0000256" key="15">
    <source>
        <dbReference type="SAM" id="MobiDB-lite"/>
    </source>
</evidence>
<keyword evidence="8 17" id="KW-0808">Transferase</keyword>
<sequence length="609" mass="67807">MPRDLRTAILRPLLRQPICFLDGSVGRVFLPCLQPADGFFLPWRLVIVDNLSRAISPLHTPTLHLNAMANWPLAVQAIAFVCAGWSTFVYIVQSIGIIRIFLSYSSRLKPAVSPSLKKHDVPHITIIRPVKGLEYGLYDCIASSFRQDYPRDKLTIHLCVAERSDPAYPVLMKLVDDFPGFDARVLVEEDDPLLHGSGGHIDNLGPNPKIRNISRAYREAKGDIVWVMDCNIWVAKGVAGRMVDKLLGYGPGGSRVKPYKFVHLLPIVVDTVSPRDFSTETQELLSSSESRPSHIASAGRSPSLLDYAEKQGGGRLDEMFMATTHAKFYSAINTVGVAPCAVGKSNMFRKSHLDTVTDPSQNPILPAGKNLPKGIDYFSEYICEDHLIGDLLWRSKLPGMKNHGLVMGDLAVQPMAGMSVQAYFARRARWLRARKWTVLAATLIEPGVESLLCCAYFAFAVTTLPWFHKTFGTGQTWGATGLYWLSFVTIWMVCDWFTYNRLHAGYTMEVDENTPKFARGTTTPGGAPPRSFLEWLPAWVGREFLAMPIWTWAVFCGSTVNWRGRTFNVRSDMSVEEIGSQPATASHSILNGLANAESNQQPRSKDRVD</sequence>
<reference evidence="17 18" key="1">
    <citation type="submission" date="2015-06" db="EMBL/GenBank/DDBJ databases">
        <title>Survival trade-offs in plant roots during colonization by closely related pathogenic and mutualistic fungi.</title>
        <authorList>
            <person name="Hacquard S."/>
            <person name="Kracher B."/>
            <person name="Hiruma K."/>
            <person name="Weinman A."/>
            <person name="Muench P."/>
            <person name="Garrido Oter R."/>
            <person name="Ver Loren van Themaat E."/>
            <person name="Dallerey J.-F."/>
            <person name="Damm U."/>
            <person name="Henrissat B."/>
            <person name="Lespinet O."/>
            <person name="Thon M."/>
            <person name="Kemen E."/>
            <person name="McHardy A.C."/>
            <person name="Schulze-Lefert P."/>
            <person name="O'Connell R.J."/>
        </authorList>
    </citation>
    <scope>NUCLEOTIDE SEQUENCE [LARGE SCALE GENOMIC DNA]</scope>
    <source>
        <strain evidence="17 18">MAFF 238704</strain>
    </source>
</reference>
<dbReference type="GO" id="GO:0006679">
    <property type="term" value="P:glucosylceramide biosynthetic process"/>
    <property type="evidence" value="ECO:0007669"/>
    <property type="project" value="TreeGrafter"/>
</dbReference>
<feature type="region of interest" description="Disordered" evidence="15">
    <location>
        <begin position="280"/>
        <end position="299"/>
    </location>
</feature>
<evidence type="ECO:0000256" key="11">
    <source>
        <dbReference type="ARBA" id="ARBA00023136"/>
    </source>
</evidence>
<protein>
    <recommendedName>
        <fullName evidence="6">Ceramide glucosyltransferase</fullName>
        <ecNumber evidence="5">2.4.1.80</ecNumber>
    </recommendedName>
    <alternativeName>
        <fullName evidence="13">Glucosylceramide synthase</fullName>
    </alternativeName>
    <alternativeName>
        <fullName evidence="14">UDP-glucose ceramide glucosyltransferase</fullName>
    </alternativeName>
    <alternativeName>
        <fullName evidence="12">UDP-glucose:N-acylsphingosine D-glucosyltransferase</fullName>
    </alternativeName>
</protein>
<evidence type="ECO:0000256" key="6">
    <source>
        <dbReference type="ARBA" id="ARBA00019988"/>
    </source>
</evidence>
<comment type="subcellular location">
    <subcellularLocation>
        <location evidence="1">Membrane</location>
        <topology evidence="1">Multi-pass membrane protein</topology>
    </subcellularLocation>
</comment>
<keyword evidence="11 16" id="KW-0472">Membrane</keyword>
<evidence type="ECO:0000256" key="14">
    <source>
        <dbReference type="ARBA" id="ARBA00032575"/>
    </source>
</evidence>
<dbReference type="UniPathway" id="UPA00222"/>
<evidence type="ECO:0000256" key="10">
    <source>
        <dbReference type="ARBA" id="ARBA00022989"/>
    </source>
</evidence>
<dbReference type="EC" id="2.4.1.80" evidence="5"/>
<keyword evidence="7" id="KW-0328">Glycosyltransferase</keyword>
<dbReference type="PANTHER" id="PTHR12726:SF0">
    <property type="entry name" value="CERAMIDE GLUCOSYLTRANSFERASE"/>
    <property type="match status" value="1"/>
</dbReference>
<gene>
    <name evidence="17" type="ORF">CI238_01452</name>
</gene>
<comment type="pathway">
    <text evidence="2">Lipid metabolism; sphingolipid metabolism.</text>
</comment>
<comment type="pathway">
    <text evidence="3">Sphingolipid metabolism.</text>
</comment>
<keyword evidence="10 16" id="KW-1133">Transmembrane helix</keyword>
<keyword evidence="9 16" id="KW-0812">Transmembrane</keyword>
<evidence type="ECO:0000256" key="12">
    <source>
        <dbReference type="ARBA" id="ARBA00031017"/>
    </source>
</evidence>
<evidence type="ECO:0000256" key="8">
    <source>
        <dbReference type="ARBA" id="ARBA00022679"/>
    </source>
</evidence>
<evidence type="ECO:0000256" key="9">
    <source>
        <dbReference type="ARBA" id="ARBA00022692"/>
    </source>
</evidence>